<keyword evidence="1" id="KW-0472">Membrane</keyword>
<proteinExistence type="predicted"/>
<keyword evidence="1" id="KW-0812">Transmembrane</keyword>
<dbReference type="EMBL" id="JALLPJ020001361">
    <property type="protein sequence ID" value="KAL3767632.1"/>
    <property type="molecule type" value="Genomic_DNA"/>
</dbReference>
<gene>
    <name evidence="3" type="ORF">ACHAWO_011097</name>
</gene>
<accession>A0ABD3MZC5</accession>
<evidence type="ECO:0000259" key="2">
    <source>
        <dbReference type="Pfam" id="PF02698"/>
    </source>
</evidence>
<protein>
    <recommendedName>
        <fullName evidence="2">DUF218 domain-containing protein</fullName>
    </recommendedName>
</protein>
<dbReference type="Pfam" id="PF02698">
    <property type="entry name" value="DUF218"/>
    <property type="match status" value="1"/>
</dbReference>
<dbReference type="InterPro" id="IPR051599">
    <property type="entry name" value="Cell_Envelope_Assoc"/>
</dbReference>
<comment type="caution">
    <text evidence="3">The sequence shown here is derived from an EMBL/GenBank/DDBJ whole genome shotgun (WGS) entry which is preliminary data.</text>
</comment>
<evidence type="ECO:0000313" key="3">
    <source>
        <dbReference type="EMBL" id="KAL3767632.1"/>
    </source>
</evidence>
<feature type="domain" description="DUF218" evidence="2">
    <location>
        <begin position="36"/>
        <end position="175"/>
    </location>
</feature>
<sequence>MAAFVRPGDIIDEDNLLSALSASNSSKYASWLKSLDAILVLGGGVPLAPKEPPVYVQRRCDVVAELLDVLGKNGNGAALPSVLCLSAGTAHLSQYILPIDGLPLWESTSSAAYLMNHPKYPIGEEHLFVETTSYDTISNAYFARTGFTDVAGWKKVLVVTNEFHIHRSKAIFDWIFGVPSEQQVSDYEMYYLSCNNVGLNPDAIEARRSHEARGETNVRSKLAEEYKSLHDVLVFLTTKHDFYTASKLVNRATASRGERVRDELLEMSYGKRTTDCSRLSSTIGIKDGKLFVSVDVFVVLAFLVVIIGVSFLTLQNYKLAKPHVHTN</sequence>
<dbReference type="Proteomes" id="UP001530400">
    <property type="component" value="Unassembled WGS sequence"/>
</dbReference>
<dbReference type="PANTHER" id="PTHR30336">
    <property type="entry name" value="INNER MEMBRANE PROTEIN, PROBABLE PERMEASE"/>
    <property type="match status" value="1"/>
</dbReference>
<dbReference type="CDD" id="cd06259">
    <property type="entry name" value="YdcF-like"/>
    <property type="match status" value="1"/>
</dbReference>
<keyword evidence="4" id="KW-1185">Reference proteome</keyword>
<name>A0ABD3MZC5_9STRA</name>
<organism evidence="3 4">
    <name type="scientific">Cyclotella atomus</name>
    <dbReference type="NCBI Taxonomy" id="382360"/>
    <lineage>
        <taxon>Eukaryota</taxon>
        <taxon>Sar</taxon>
        <taxon>Stramenopiles</taxon>
        <taxon>Ochrophyta</taxon>
        <taxon>Bacillariophyta</taxon>
        <taxon>Coscinodiscophyceae</taxon>
        <taxon>Thalassiosirophycidae</taxon>
        <taxon>Stephanodiscales</taxon>
        <taxon>Stephanodiscaceae</taxon>
        <taxon>Cyclotella</taxon>
    </lineage>
</organism>
<dbReference type="PANTHER" id="PTHR30336:SF20">
    <property type="entry name" value="DUF218 DOMAIN-CONTAINING PROTEIN"/>
    <property type="match status" value="1"/>
</dbReference>
<evidence type="ECO:0000256" key="1">
    <source>
        <dbReference type="SAM" id="Phobius"/>
    </source>
</evidence>
<evidence type="ECO:0000313" key="4">
    <source>
        <dbReference type="Proteomes" id="UP001530400"/>
    </source>
</evidence>
<feature type="transmembrane region" description="Helical" evidence="1">
    <location>
        <begin position="290"/>
        <end position="314"/>
    </location>
</feature>
<dbReference type="AlphaFoldDB" id="A0ABD3MZC5"/>
<dbReference type="InterPro" id="IPR003848">
    <property type="entry name" value="DUF218"/>
</dbReference>
<keyword evidence="1" id="KW-1133">Transmembrane helix</keyword>
<reference evidence="3 4" key="1">
    <citation type="submission" date="2024-10" db="EMBL/GenBank/DDBJ databases">
        <title>Updated reference genomes for cyclostephanoid diatoms.</title>
        <authorList>
            <person name="Roberts W.R."/>
            <person name="Alverson A.J."/>
        </authorList>
    </citation>
    <scope>NUCLEOTIDE SEQUENCE [LARGE SCALE GENOMIC DNA]</scope>
    <source>
        <strain evidence="3 4">AJA010-31</strain>
    </source>
</reference>